<reference evidence="1 2" key="1">
    <citation type="journal article" date="2017" name="Int. J. Syst. Evol. Microbiol.">
        <title>Mycobacterium talmoniae sp. nov., a slowly growing mycobacterium isolated from human respiratory samples.</title>
        <authorList>
            <person name="Davidson R.M."/>
            <person name="DeGroote M.A."/>
            <person name="Marola J.L."/>
            <person name="Buss S."/>
            <person name="Jones V."/>
            <person name="McNeil M.R."/>
            <person name="Freifeld A.G."/>
            <person name="Elaine Epperson L."/>
            <person name="Hasan N.A."/>
            <person name="Jackson M."/>
            <person name="Iwen P.C."/>
            <person name="Salfinger M."/>
            <person name="Strong M."/>
        </authorList>
    </citation>
    <scope>NUCLEOTIDE SEQUENCE [LARGE SCALE GENOMIC DNA]</scope>
    <source>
        <strain evidence="1 2">ATCC BAA-2683</strain>
    </source>
</reference>
<dbReference type="Gene3D" id="1.10.287.1060">
    <property type="entry name" value="ESAT-6-like"/>
    <property type="match status" value="1"/>
</dbReference>
<dbReference type="Proteomes" id="UP000238296">
    <property type="component" value="Unassembled WGS sequence"/>
</dbReference>
<accession>A0A2S8BDY5</accession>
<proteinExistence type="predicted"/>
<dbReference type="SUPFAM" id="SSF140453">
    <property type="entry name" value="EsxAB dimer-like"/>
    <property type="match status" value="1"/>
</dbReference>
<name>A0A2S8BDY5_9MYCO</name>
<dbReference type="EMBL" id="PPEA01000704">
    <property type="protein sequence ID" value="PQM44846.1"/>
    <property type="molecule type" value="Genomic_DNA"/>
</dbReference>
<sequence>MTENSLVALEPAQVKKALQDIDEHVRHAHELADRIKQEADDLTLGPWRSHNATLFGRKIEEKYDDIRQVVQRLDTIKEQAHSAGDQIAAQAGSGT</sequence>
<dbReference type="InterPro" id="IPR036689">
    <property type="entry name" value="ESAT-6-like_sf"/>
</dbReference>
<evidence type="ECO:0000313" key="2">
    <source>
        <dbReference type="Proteomes" id="UP000238296"/>
    </source>
</evidence>
<organism evidence="1 2">
    <name type="scientific">Mycobacterium talmoniae</name>
    <dbReference type="NCBI Taxonomy" id="1858794"/>
    <lineage>
        <taxon>Bacteria</taxon>
        <taxon>Bacillati</taxon>
        <taxon>Actinomycetota</taxon>
        <taxon>Actinomycetes</taxon>
        <taxon>Mycobacteriales</taxon>
        <taxon>Mycobacteriaceae</taxon>
        <taxon>Mycobacterium</taxon>
    </lineage>
</organism>
<gene>
    <name evidence="1" type="ORF">C1Y40_04996</name>
</gene>
<protein>
    <submittedName>
        <fullName evidence="1">Uncharacterized protein</fullName>
    </submittedName>
</protein>
<comment type="caution">
    <text evidence="1">The sequence shown here is derived from an EMBL/GenBank/DDBJ whole genome shotgun (WGS) entry which is preliminary data.</text>
</comment>
<dbReference type="RefSeq" id="WP_131823695.1">
    <property type="nucleotide sequence ID" value="NZ_MLQM01000240.1"/>
</dbReference>
<evidence type="ECO:0000313" key="1">
    <source>
        <dbReference type="EMBL" id="PQM44846.1"/>
    </source>
</evidence>
<dbReference type="AlphaFoldDB" id="A0A2S8BDY5"/>